<name>F3KJA0_9ARCH</name>
<dbReference type="AlphaFoldDB" id="F3KJA0"/>
<protein>
    <submittedName>
        <fullName evidence="1">Uncharacterized protein</fullName>
    </submittedName>
</protein>
<organism evidence="1">
    <name type="scientific">Candidatus Nitrosarchaeum limnium SFB1</name>
    <dbReference type="NCBI Taxonomy" id="886738"/>
    <lineage>
        <taxon>Archaea</taxon>
        <taxon>Nitrososphaerota</taxon>
        <taxon>Nitrososphaeria</taxon>
        <taxon>Nitrosopumilales</taxon>
        <taxon>Nitrosopumilaceae</taxon>
        <taxon>Nitrosarchaeum</taxon>
    </lineage>
</organism>
<gene>
    <name evidence="1" type="ORF">Nlim_0558</name>
</gene>
<dbReference type="Proteomes" id="UP000004348">
    <property type="component" value="Chromosome"/>
</dbReference>
<dbReference type="EMBL" id="AEGP01000029">
    <property type="protein sequence ID" value="EGG42377.1"/>
    <property type="molecule type" value="Genomic_DNA"/>
</dbReference>
<sequence length="89" mass="10886">MNKELESRIQSIILETFEDQKREWLSYFQHKAKQMNLDEKSFFIGMMYPKVINNLEESNIHIRIKSDSWGDHEIEKINSMIRELYEKYV</sequence>
<dbReference type="STRING" id="886738.Nlim_0558"/>
<dbReference type="HOGENOM" id="CLU_2447527_0_0_2"/>
<evidence type="ECO:0000313" key="1">
    <source>
        <dbReference type="EMBL" id="EGG42377.1"/>
    </source>
</evidence>
<proteinExistence type="predicted"/>
<reference evidence="1" key="1">
    <citation type="journal article" date="2011" name="PLoS ONE">
        <title>Genome of a low-salinity ammonia-oxidizing archaeon determined by single-cell and metagenomic analysis.</title>
        <authorList>
            <person name="Blainey P.C."/>
            <person name="Mosier A.C."/>
            <person name="Potanina A."/>
            <person name="Francis C.A."/>
            <person name="Quake S.R."/>
        </authorList>
    </citation>
    <scope>NUCLEOTIDE SEQUENCE [LARGE SCALE GENOMIC DNA]</scope>
    <source>
        <strain evidence="1">SFB1</strain>
    </source>
</reference>
<accession>F3KJA0</accession>
<comment type="caution">
    <text evidence="1">The sequence shown here is derived from an EMBL/GenBank/DDBJ whole genome shotgun (WGS) entry which is preliminary data.</text>
</comment>